<dbReference type="InterPro" id="IPR036742">
    <property type="entry name" value="ATP_synth_F1_esu_sf_mt"/>
</dbReference>
<dbReference type="PANTHER" id="PTHR12448:SF0">
    <property type="entry name" value="ATP SYNTHASE SUBUNIT EPSILON, MITOCHONDRIAL"/>
    <property type="match status" value="1"/>
</dbReference>
<reference evidence="2" key="1">
    <citation type="submission" date="2022-07" db="EMBL/GenBank/DDBJ databases">
        <authorList>
            <person name="Trinca V."/>
            <person name="Uliana J.V.C."/>
            <person name="Torres T.T."/>
            <person name="Ward R.J."/>
            <person name="Monesi N."/>
        </authorList>
    </citation>
    <scope>NUCLEOTIDE SEQUENCE</scope>
    <source>
        <strain evidence="2">HSMRA1968</strain>
        <tissue evidence="2">Whole embryos</tissue>
    </source>
</reference>
<gene>
    <name evidence="2" type="primary">sun</name>
    <name evidence="2" type="ORF">Bhyg_10837</name>
</gene>
<dbReference type="EMBL" id="WJQU01000003">
    <property type="protein sequence ID" value="KAJ6638104.1"/>
    <property type="molecule type" value="Genomic_DNA"/>
</dbReference>
<dbReference type="GO" id="GO:0005743">
    <property type="term" value="C:mitochondrial inner membrane"/>
    <property type="evidence" value="ECO:0007669"/>
    <property type="project" value="InterPro"/>
</dbReference>
<dbReference type="GO" id="GO:0045259">
    <property type="term" value="C:proton-transporting ATP synthase complex"/>
    <property type="evidence" value="ECO:0007669"/>
    <property type="project" value="InterPro"/>
</dbReference>
<evidence type="ECO:0000313" key="3">
    <source>
        <dbReference type="Proteomes" id="UP001151699"/>
    </source>
</evidence>
<dbReference type="Proteomes" id="UP001151699">
    <property type="component" value="Chromosome X"/>
</dbReference>
<protein>
    <submittedName>
        <fullName evidence="2">Protein stunted</fullName>
    </submittedName>
</protein>
<dbReference type="AlphaFoldDB" id="A0A9Q0MVH8"/>
<dbReference type="OrthoDB" id="269124at2759"/>
<name>A0A9Q0MVH8_9DIPT</name>
<comment type="similarity">
    <text evidence="1">Belongs to the eukaryotic ATPase epsilon family.</text>
</comment>
<sequence>MSKWRELGLTYINYSNVAARVLRGALKPDLQADAAKRAGSNVKFTKWTDGKPAIYHLGRHEWQRCLEGIGATS</sequence>
<dbReference type="CDD" id="cd12153">
    <property type="entry name" value="F1-ATPase_epsilon"/>
    <property type="match status" value="1"/>
</dbReference>
<evidence type="ECO:0000313" key="2">
    <source>
        <dbReference type="EMBL" id="KAJ6638104.1"/>
    </source>
</evidence>
<dbReference type="GO" id="GO:0042776">
    <property type="term" value="P:proton motive force-driven mitochondrial ATP synthesis"/>
    <property type="evidence" value="ECO:0007669"/>
    <property type="project" value="TreeGrafter"/>
</dbReference>
<dbReference type="SUPFAM" id="SSF48690">
    <property type="entry name" value="Epsilon subunit of mitochondrial F1F0-ATP synthase"/>
    <property type="match status" value="1"/>
</dbReference>
<accession>A0A9Q0MVH8</accession>
<dbReference type="PANTHER" id="PTHR12448">
    <property type="entry name" value="ATP SYNTHASE EPSILON CHAIN, MITOCHONDRIAL"/>
    <property type="match status" value="1"/>
</dbReference>
<dbReference type="InterPro" id="IPR006721">
    <property type="entry name" value="ATP_synth_F1_esu_mt"/>
</dbReference>
<dbReference type="GO" id="GO:0046933">
    <property type="term" value="F:proton-transporting ATP synthase activity, rotational mechanism"/>
    <property type="evidence" value="ECO:0007669"/>
    <property type="project" value="InterPro"/>
</dbReference>
<dbReference type="Pfam" id="PF04627">
    <property type="entry name" value="ATP-synt_Eps"/>
    <property type="match status" value="1"/>
</dbReference>
<dbReference type="Gene3D" id="1.10.1620.20">
    <property type="entry name" value="ATP synthase, F1 complex, epsilon subunit superfamily, mitochondrial"/>
    <property type="match status" value="1"/>
</dbReference>
<proteinExistence type="inferred from homology"/>
<keyword evidence="3" id="KW-1185">Reference proteome</keyword>
<organism evidence="2 3">
    <name type="scientific">Pseudolycoriella hygida</name>
    <dbReference type="NCBI Taxonomy" id="35572"/>
    <lineage>
        <taxon>Eukaryota</taxon>
        <taxon>Metazoa</taxon>
        <taxon>Ecdysozoa</taxon>
        <taxon>Arthropoda</taxon>
        <taxon>Hexapoda</taxon>
        <taxon>Insecta</taxon>
        <taxon>Pterygota</taxon>
        <taxon>Neoptera</taxon>
        <taxon>Endopterygota</taxon>
        <taxon>Diptera</taxon>
        <taxon>Nematocera</taxon>
        <taxon>Sciaroidea</taxon>
        <taxon>Sciaridae</taxon>
        <taxon>Pseudolycoriella</taxon>
    </lineage>
</organism>
<evidence type="ECO:0000256" key="1">
    <source>
        <dbReference type="ARBA" id="ARBA00009502"/>
    </source>
</evidence>
<comment type="caution">
    <text evidence="2">The sequence shown here is derived from an EMBL/GenBank/DDBJ whole genome shotgun (WGS) entry which is preliminary data.</text>
</comment>